<name>A0ABU0GDN3_9HYPH</name>
<reference evidence="1 2" key="1">
    <citation type="submission" date="2023-07" db="EMBL/GenBank/DDBJ databases">
        <title>Genomic Encyclopedia of Type Strains, Phase IV (KMG-IV): sequencing the most valuable type-strain genomes for metagenomic binning, comparative biology and taxonomic classification.</title>
        <authorList>
            <person name="Goeker M."/>
        </authorList>
    </citation>
    <scope>NUCLEOTIDE SEQUENCE [LARGE SCALE GENOMIC DNA]</scope>
    <source>
        <strain evidence="1 2">DSM 1111</strain>
    </source>
</reference>
<gene>
    <name evidence="1" type="ORF">J2045_004519</name>
</gene>
<dbReference type="Proteomes" id="UP001238496">
    <property type="component" value="Unassembled WGS sequence"/>
</dbReference>
<sequence>MSRIRQERRLLFPIVAAMLALVLEYAVLEAGRVHRFSARRP</sequence>
<comment type="caution">
    <text evidence="1">The sequence shown here is derived from an EMBL/GenBank/DDBJ whole genome shotgun (WGS) entry which is preliminary data.</text>
</comment>
<dbReference type="RefSeq" id="WP_307377409.1">
    <property type="nucleotide sequence ID" value="NZ_JAUSUW010000021.1"/>
</dbReference>
<dbReference type="EMBL" id="JAUSUW010000021">
    <property type="protein sequence ID" value="MDQ0423467.1"/>
    <property type="molecule type" value="Genomic_DNA"/>
</dbReference>
<proteinExistence type="predicted"/>
<evidence type="ECO:0000313" key="2">
    <source>
        <dbReference type="Proteomes" id="UP001238496"/>
    </source>
</evidence>
<keyword evidence="2" id="KW-1185">Reference proteome</keyword>
<evidence type="ECO:0000313" key="1">
    <source>
        <dbReference type="EMBL" id="MDQ0423467.1"/>
    </source>
</evidence>
<protein>
    <submittedName>
        <fullName evidence="1">Uncharacterized protein</fullName>
    </submittedName>
</protein>
<accession>A0ABU0GDN3</accession>
<organism evidence="1 2">
    <name type="scientific">Peteryoungia aggregata LMG 23059</name>
    <dbReference type="NCBI Taxonomy" id="1368425"/>
    <lineage>
        <taxon>Bacteria</taxon>
        <taxon>Pseudomonadati</taxon>
        <taxon>Pseudomonadota</taxon>
        <taxon>Alphaproteobacteria</taxon>
        <taxon>Hyphomicrobiales</taxon>
        <taxon>Rhizobiaceae</taxon>
        <taxon>Peteryoungia</taxon>
    </lineage>
</organism>